<protein>
    <recommendedName>
        <fullName evidence="10">tRNA dimethylallyltransferase</fullName>
        <ecNumber evidence="10">2.5.1.75</ecNumber>
    </recommendedName>
    <alternativeName>
        <fullName evidence="10">Dimethylallyl diphosphate:tRNA dimethylallyltransferase</fullName>
        <shortName evidence="10">DMAPP:tRNA dimethylallyltransferase</shortName>
        <shortName evidence="10">DMATase</shortName>
    </alternativeName>
    <alternativeName>
        <fullName evidence="10">Isopentenyl-diphosphate:tRNA isopentenyltransferase</fullName>
        <shortName evidence="10">IPP transferase</shortName>
        <shortName evidence="10">IPPT</shortName>
        <shortName evidence="10">IPTase</shortName>
    </alternativeName>
</protein>
<dbReference type="InterPro" id="IPR027417">
    <property type="entry name" value="P-loop_NTPase"/>
</dbReference>
<reference evidence="14 15" key="1">
    <citation type="submission" date="2019-08" db="EMBL/GenBank/DDBJ databases">
        <title>Bradymonadales sp. TMQ2.</title>
        <authorList>
            <person name="Liang Q."/>
        </authorList>
    </citation>
    <scope>NUCLEOTIDE SEQUENCE [LARGE SCALE GENOMIC DNA]</scope>
    <source>
        <strain evidence="14 15">TMQ2</strain>
    </source>
</reference>
<evidence type="ECO:0000256" key="7">
    <source>
        <dbReference type="ARBA" id="ARBA00022840"/>
    </source>
</evidence>
<dbReference type="GO" id="GO:0006400">
    <property type="term" value="P:tRNA modification"/>
    <property type="evidence" value="ECO:0007669"/>
    <property type="project" value="TreeGrafter"/>
</dbReference>
<dbReference type="Proteomes" id="UP000321046">
    <property type="component" value="Unassembled WGS sequence"/>
</dbReference>
<comment type="caution">
    <text evidence="14">The sequence shown here is derived from an EMBL/GenBank/DDBJ whole genome shotgun (WGS) entry which is preliminary data.</text>
</comment>
<dbReference type="InterPro" id="IPR018022">
    <property type="entry name" value="IPT"/>
</dbReference>
<evidence type="ECO:0000256" key="12">
    <source>
        <dbReference type="RuleBase" id="RU003784"/>
    </source>
</evidence>
<evidence type="ECO:0000256" key="6">
    <source>
        <dbReference type="ARBA" id="ARBA00022741"/>
    </source>
</evidence>
<evidence type="ECO:0000256" key="4">
    <source>
        <dbReference type="ARBA" id="ARBA00022679"/>
    </source>
</evidence>
<dbReference type="Gene3D" id="1.10.20.140">
    <property type="match status" value="1"/>
</dbReference>
<dbReference type="GO" id="GO:0052381">
    <property type="term" value="F:tRNA dimethylallyltransferase activity"/>
    <property type="evidence" value="ECO:0007669"/>
    <property type="project" value="UniProtKB-UniRule"/>
</dbReference>
<dbReference type="SUPFAM" id="SSF52540">
    <property type="entry name" value="P-loop containing nucleoside triphosphate hydrolases"/>
    <property type="match status" value="1"/>
</dbReference>
<evidence type="ECO:0000256" key="2">
    <source>
        <dbReference type="ARBA" id="ARBA00003213"/>
    </source>
</evidence>
<accession>A0A5C6X584</accession>
<comment type="similarity">
    <text evidence="3 10 13">Belongs to the IPP transferase family.</text>
</comment>
<comment type="cofactor">
    <cofactor evidence="1 10">
        <name>Mg(2+)</name>
        <dbReference type="ChEBI" id="CHEBI:18420"/>
    </cofactor>
</comment>
<dbReference type="EC" id="2.5.1.75" evidence="10"/>
<evidence type="ECO:0000256" key="5">
    <source>
        <dbReference type="ARBA" id="ARBA00022694"/>
    </source>
</evidence>
<feature type="region of interest" description="Interaction with substrate tRNA" evidence="10">
    <location>
        <begin position="47"/>
        <end position="50"/>
    </location>
</feature>
<dbReference type="Gene3D" id="3.40.50.300">
    <property type="entry name" value="P-loop containing nucleotide triphosphate hydrolases"/>
    <property type="match status" value="1"/>
</dbReference>
<gene>
    <name evidence="10 14" type="primary">miaA</name>
    <name evidence="14" type="ORF">FRC96_20500</name>
</gene>
<evidence type="ECO:0000256" key="3">
    <source>
        <dbReference type="ARBA" id="ARBA00005842"/>
    </source>
</evidence>
<sequence length="345" mass="38992">MMQIADNPELFEGLTRVVALVGPTGVGKTAFSLELAETLNAEIVSVDSLQVYRHLDIGTAKASQAERARLPHHVIDVAEPDEEFNAADFREAASEAIASIVARGKVPLLVGGTGLYLRLLVHGLFEAPPPSEALRATYRDIAEREGLEVLYARLEQVDPELAARVNRNDVVRVTRGLEIFDQTGTPLSEHQRAHRFKAPNYHALKIALIRPREELYERINARVDQMIEEGLIDEYRRLLERGYGPQHKPMQSLGYRQVGEHLLEGRDLDDAIHEIKQQTRRYAKQQISWFRSEPHTHWAMAPVLREGRIPSEVLADLRAFIEGGKPTLEWAQIDPYNVERASRPT</sequence>
<keyword evidence="8 10" id="KW-0460">Magnesium</keyword>
<evidence type="ECO:0000256" key="9">
    <source>
        <dbReference type="ARBA" id="ARBA00049563"/>
    </source>
</evidence>
<evidence type="ECO:0000256" key="1">
    <source>
        <dbReference type="ARBA" id="ARBA00001946"/>
    </source>
</evidence>
<evidence type="ECO:0000256" key="11">
    <source>
        <dbReference type="RuleBase" id="RU003783"/>
    </source>
</evidence>
<dbReference type="PANTHER" id="PTHR11088:SF60">
    <property type="entry name" value="TRNA DIMETHYLALLYLTRANSFERASE"/>
    <property type="match status" value="1"/>
</dbReference>
<keyword evidence="6 10" id="KW-0547">Nucleotide-binding</keyword>
<dbReference type="RefSeq" id="WP_146977383.1">
    <property type="nucleotide sequence ID" value="NZ_VOSL01000146.1"/>
</dbReference>
<comment type="catalytic activity">
    <reaction evidence="9 10 11">
        <text>adenosine(37) in tRNA + dimethylallyl diphosphate = N(6)-dimethylallyladenosine(37) in tRNA + diphosphate</text>
        <dbReference type="Rhea" id="RHEA:26482"/>
        <dbReference type="Rhea" id="RHEA-COMP:10162"/>
        <dbReference type="Rhea" id="RHEA-COMP:10375"/>
        <dbReference type="ChEBI" id="CHEBI:33019"/>
        <dbReference type="ChEBI" id="CHEBI:57623"/>
        <dbReference type="ChEBI" id="CHEBI:74411"/>
        <dbReference type="ChEBI" id="CHEBI:74415"/>
        <dbReference type="EC" id="2.5.1.75"/>
    </reaction>
</comment>
<dbReference type="HAMAP" id="MF_00185">
    <property type="entry name" value="IPP_trans"/>
    <property type="match status" value="1"/>
</dbReference>
<keyword evidence="7 10" id="KW-0067">ATP-binding</keyword>
<feature type="binding site" evidence="10">
    <location>
        <begin position="24"/>
        <end position="29"/>
    </location>
    <ligand>
        <name>substrate</name>
    </ligand>
</feature>
<name>A0A5C6X584_9DELT</name>
<evidence type="ECO:0000256" key="10">
    <source>
        <dbReference type="HAMAP-Rule" id="MF_00185"/>
    </source>
</evidence>
<comment type="subunit">
    <text evidence="10">Monomer.</text>
</comment>
<evidence type="ECO:0000313" key="14">
    <source>
        <dbReference type="EMBL" id="TXD31690.1"/>
    </source>
</evidence>
<proteinExistence type="inferred from homology"/>
<dbReference type="InterPro" id="IPR039657">
    <property type="entry name" value="Dimethylallyltransferase"/>
</dbReference>
<dbReference type="PANTHER" id="PTHR11088">
    <property type="entry name" value="TRNA DIMETHYLALLYLTRANSFERASE"/>
    <property type="match status" value="1"/>
</dbReference>
<dbReference type="EMBL" id="VOSL01000146">
    <property type="protein sequence ID" value="TXD31690.1"/>
    <property type="molecule type" value="Genomic_DNA"/>
</dbReference>
<comment type="caution">
    <text evidence="10">Lacks conserved residue(s) required for the propagation of feature annotation.</text>
</comment>
<feature type="binding site" evidence="10">
    <location>
        <begin position="22"/>
        <end position="29"/>
    </location>
    <ligand>
        <name>ATP</name>
        <dbReference type="ChEBI" id="CHEBI:30616"/>
    </ligand>
</feature>
<dbReference type="OrthoDB" id="9776390at2"/>
<organism evidence="14 15">
    <name type="scientific">Lujinxingia vulgaris</name>
    <dbReference type="NCBI Taxonomy" id="2600176"/>
    <lineage>
        <taxon>Bacteria</taxon>
        <taxon>Deltaproteobacteria</taxon>
        <taxon>Bradymonadales</taxon>
        <taxon>Lujinxingiaceae</taxon>
        <taxon>Lujinxingia</taxon>
    </lineage>
</organism>
<dbReference type="GO" id="GO:0005524">
    <property type="term" value="F:ATP binding"/>
    <property type="evidence" value="ECO:0007669"/>
    <property type="project" value="UniProtKB-UniRule"/>
</dbReference>
<keyword evidence="5 10" id="KW-0819">tRNA processing</keyword>
<keyword evidence="4 10" id="KW-0808">Transferase</keyword>
<evidence type="ECO:0000256" key="8">
    <source>
        <dbReference type="ARBA" id="ARBA00022842"/>
    </source>
</evidence>
<feature type="site" description="Interaction with substrate tRNA" evidence="10">
    <location>
        <position position="135"/>
    </location>
</feature>
<feature type="site" description="Interaction with substrate tRNA" evidence="10">
    <location>
        <position position="113"/>
    </location>
</feature>
<evidence type="ECO:0000313" key="15">
    <source>
        <dbReference type="Proteomes" id="UP000321046"/>
    </source>
</evidence>
<evidence type="ECO:0000256" key="13">
    <source>
        <dbReference type="RuleBase" id="RU003785"/>
    </source>
</evidence>
<comment type="function">
    <text evidence="2 10 12">Catalyzes the transfer of a dimethylallyl group onto the adenine at position 37 in tRNAs that read codons beginning with uridine, leading to the formation of N6-(dimethylallyl)adenosine (i(6)A).</text>
</comment>
<dbReference type="Pfam" id="PF01715">
    <property type="entry name" value="IPPT"/>
    <property type="match status" value="1"/>
</dbReference>
<dbReference type="NCBIfam" id="TIGR00174">
    <property type="entry name" value="miaA"/>
    <property type="match status" value="1"/>
</dbReference>
<dbReference type="AlphaFoldDB" id="A0A5C6X584"/>